<evidence type="ECO:0000313" key="2">
    <source>
        <dbReference type="EMBL" id="MBL7261485.1"/>
    </source>
</evidence>
<feature type="transmembrane region" description="Helical" evidence="1">
    <location>
        <begin position="414"/>
        <end position="436"/>
    </location>
</feature>
<feature type="transmembrane region" description="Helical" evidence="1">
    <location>
        <begin position="133"/>
        <end position="156"/>
    </location>
</feature>
<accession>A0ABS1W414</accession>
<sequence length="525" mass="54219">MSAGTFVRLKLRLMVNGMRGRPSRVALFVLGAVMAGFFAIAGYALFAIPGVAGDERVAGLMLQLGGAALVVGWLLLPLIFFGVDESLDPARFALFPLRRRTLITGLFAAALAGLPALSTLAATAGMVNTVADLGGALAAMVQLVGILGGLLVCVAVSRAVTSAFATALRSRRSRDLAVVLFAVLAALLGPLQLALLAGAERADWNAFAVLADVLGWTPLAAPYAMGMDVVEGRLWAVPLRLLIVAATIAGLLRWWGATLESAMVGTEGGRRAGSNEEITSPTGLLLGRRLPRTRFGALVARESRYWWRETRRRAALITFTVAGLFLPLSLTVSGGPAGPMTVFVGAIAAIALANQFGYEGSAYAANLTAGVPGRVEIHSRATAHALFVLPLLLLVAVVVGAVSARPERIAGDLGLLLATYGVGLGFVLPMSVRAAYPLPESTSPFAVSSGGGMAKGLLTIAVMIGTLVATAPLQILAYTLGGVWLWIGLPAGAAFGCAGYLIGSAVAADWLDRRSPELLAAVTAS</sequence>
<organism evidence="2 3">
    <name type="scientific">Paractinoplanes lichenicola</name>
    <dbReference type="NCBI Taxonomy" id="2802976"/>
    <lineage>
        <taxon>Bacteria</taxon>
        <taxon>Bacillati</taxon>
        <taxon>Actinomycetota</taxon>
        <taxon>Actinomycetes</taxon>
        <taxon>Micromonosporales</taxon>
        <taxon>Micromonosporaceae</taxon>
        <taxon>Paractinoplanes</taxon>
    </lineage>
</organism>
<feature type="transmembrane region" description="Helical" evidence="1">
    <location>
        <begin position="456"/>
        <end position="476"/>
    </location>
</feature>
<feature type="transmembrane region" description="Helical" evidence="1">
    <location>
        <begin position="483"/>
        <end position="508"/>
    </location>
</feature>
<feature type="transmembrane region" description="Helical" evidence="1">
    <location>
        <begin position="381"/>
        <end position="402"/>
    </location>
</feature>
<keyword evidence="1" id="KW-1133">Transmembrane helix</keyword>
<comment type="caution">
    <text evidence="2">The sequence shown here is derived from an EMBL/GenBank/DDBJ whole genome shotgun (WGS) entry which is preliminary data.</text>
</comment>
<proteinExistence type="predicted"/>
<dbReference type="Proteomes" id="UP000598996">
    <property type="component" value="Unassembled WGS sequence"/>
</dbReference>
<feature type="transmembrane region" description="Helical" evidence="1">
    <location>
        <begin position="25"/>
        <end position="48"/>
    </location>
</feature>
<reference evidence="2 3" key="1">
    <citation type="submission" date="2021-01" db="EMBL/GenBank/DDBJ databases">
        <title>Actinoplanes sp. nov. LDG1-01 isolated from lichen.</title>
        <authorList>
            <person name="Saeng-In P."/>
            <person name="Phongsopitanun W."/>
            <person name="Kanchanasin P."/>
            <person name="Yuki M."/>
            <person name="Kudo T."/>
            <person name="Ohkuma M."/>
            <person name="Tanasupawat S."/>
        </authorList>
    </citation>
    <scope>NUCLEOTIDE SEQUENCE [LARGE SCALE GENOMIC DNA]</scope>
    <source>
        <strain evidence="2 3">LDG1-01</strain>
    </source>
</reference>
<feature type="transmembrane region" description="Helical" evidence="1">
    <location>
        <begin position="60"/>
        <end position="81"/>
    </location>
</feature>
<evidence type="ECO:0000313" key="3">
    <source>
        <dbReference type="Proteomes" id="UP000598996"/>
    </source>
</evidence>
<gene>
    <name evidence="2" type="ORF">JKJ07_45095</name>
</gene>
<dbReference type="EMBL" id="JAENHO010000019">
    <property type="protein sequence ID" value="MBL7261485.1"/>
    <property type="molecule type" value="Genomic_DNA"/>
</dbReference>
<keyword evidence="3" id="KW-1185">Reference proteome</keyword>
<feature type="transmembrane region" description="Helical" evidence="1">
    <location>
        <begin position="340"/>
        <end position="358"/>
    </location>
</feature>
<name>A0ABS1W414_9ACTN</name>
<keyword evidence="1" id="KW-0812">Transmembrane</keyword>
<feature type="transmembrane region" description="Helical" evidence="1">
    <location>
        <begin position="102"/>
        <end position="127"/>
    </location>
</feature>
<feature type="transmembrane region" description="Helical" evidence="1">
    <location>
        <begin position="314"/>
        <end position="333"/>
    </location>
</feature>
<feature type="transmembrane region" description="Helical" evidence="1">
    <location>
        <begin position="176"/>
        <end position="198"/>
    </location>
</feature>
<protein>
    <submittedName>
        <fullName evidence="2">ABC transporter permease</fullName>
    </submittedName>
</protein>
<evidence type="ECO:0000256" key="1">
    <source>
        <dbReference type="SAM" id="Phobius"/>
    </source>
</evidence>
<keyword evidence="1" id="KW-0472">Membrane</keyword>
<feature type="transmembrane region" description="Helical" evidence="1">
    <location>
        <begin position="237"/>
        <end position="256"/>
    </location>
</feature>